<accession>A0ABW9CQ96</accession>
<evidence type="ECO:0000313" key="2">
    <source>
        <dbReference type="EMBL" id="MFM0520370.1"/>
    </source>
</evidence>
<dbReference type="EMBL" id="JAQQDB010000023">
    <property type="protein sequence ID" value="MFM0520370.1"/>
    <property type="molecule type" value="Genomic_DNA"/>
</dbReference>
<protein>
    <submittedName>
        <fullName evidence="2">RidA family protein</fullName>
    </submittedName>
</protein>
<dbReference type="InterPro" id="IPR013813">
    <property type="entry name" value="Endoribo_LPSP/chorism_mut-like"/>
</dbReference>
<proteinExistence type="predicted"/>
<gene>
    <name evidence="2" type="ORF">PQR08_23350</name>
</gene>
<evidence type="ECO:0000259" key="1">
    <source>
        <dbReference type="Pfam" id="PF14588"/>
    </source>
</evidence>
<dbReference type="Gene3D" id="3.30.1330.40">
    <property type="entry name" value="RutC-like"/>
    <property type="match status" value="1"/>
</dbReference>
<dbReference type="Proteomes" id="UP001629462">
    <property type="component" value="Unassembled WGS sequence"/>
</dbReference>
<reference evidence="2 3" key="1">
    <citation type="journal article" date="2024" name="Chem. Sci.">
        <title>Discovery of megapolipeptins by genome mining of a Burkholderiales bacteria collection.</title>
        <authorList>
            <person name="Paulo B.S."/>
            <person name="Recchia M.J.J."/>
            <person name="Lee S."/>
            <person name="Fergusson C.H."/>
            <person name="Romanowski S.B."/>
            <person name="Hernandez A."/>
            <person name="Krull N."/>
            <person name="Liu D.Y."/>
            <person name="Cavanagh H."/>
            <person name="Bos A."/>
            <person name="Gray C.A."/>
            <person name="Murphy B.T."/>
            <person name="Linington R.G."/>
            <person name="Eustaquio A.S."/>
        </authorList>
    </citation>
    <scope>NUCLEOTIDE SEQUENCE [LARGE SCALE GENOMIC DNA]</scope>
    <source>
        <strain evidence="2 3">RL17-374-BIF-D</strain>
    </source>
</reference>
<organism evidence="2 3">
    <name type="scientific">Caballeronia jiangsuensis</name>
    <dbReference type="NCBI Taxonomy" id="1458357"/>
    <lineage>
        <taxon>Bacteria</taxon>
        <taxon>Pseudomonadati</taxon>
        <taxon>Pseudomonadota</taxon>
        <taxon>Betaproteobacteria</taxon>
        <taxon>Burkholderiales</taxon>
        <taxon>Burkholderiaceae</taxon>
        <taxon>Caballeronia</taxon>
    </lineage>
</organism>
<dbReference type="SUPFAM" id="SSF55298">
    <property type="entry name" value="YjgF-like"/>
    <property type="match status" value="1"/>
</dbReference>
<sequence length="159" mass="16896">MSADERLNRLIEPRRTSNEPRANYRNATRWGDLIFVSGKSTSGAVGDKPPKGRLGETLTVADGIAFAREAAIELLLVLRDELGSLDHVGQVLDVQGFVNADAAFEDHAKVLDGASDLLVEVLGEAGVHARSVFGAVSLRGGQPVILRAIVGVRASRNGQ</sequence>
<dbReference type="Pfam" id="PF14588">
    <property type="entry name" value="YjgF_endoribonc"/>
    <property type="match status" value="1"/>
</dbReference>
<name>A0ABW9CQ96_9BURK</name>
<comment type="caution">
    <text evidence="2">The sequence shown here is derived from an EMBL/GenBank/DDBJ whole genome shotgun (WGS) entry which is preliminary data.</text>
</comment>
<feature type="domain" description="Endoribonuclease L-PSP/chorismate mutase-like" evidence="1">
    <location>
        <begin position="46"/>
        <end position="134"/>
    </location>
</feature>
<evidence type="ECO:0000313" key="3">
    <source>
        <dbReference type="Proteomes" id="UP001629462"/>
    </source>
</evidence>
<dbReference type="InterPro" id="IPR035959">
    <property type="entry name" value="RutC-like_sf"/>
</dbReference>
<dbReference type="PANTHER" id="PTHR43760:SF1">
    <property type="entry name" value="ENDORIBONUCLEASE L-PSP_CHORISMATE MUTASE-LIKE DOMAIN-CONTAINING PROTEIN"/>
    <property type="match status" value="1"/>
</dbReference>
<dbReference type="CDD" id="cd02199">
    <property type="entry name" value="YjgF_YER057c_UK114_like_1"/>
    <property type="match status" value="1"/>
</dbReference>
<dbReference type="PANTHER" id="PTHR43760">
    <property type="entry name" value="ENDORIBONUCLEASE-RELATED"/>
    <property type="match status" value="1"/>
</dbReference>
<keyword evidence="3" id="KW-1185">Reference proteome</keyword>
<dbReference type="RefSeq" id="WP_250487847.1">
    <property type="nucleotide sequence ID" value="NZ_JAQQDB010000023.1"/>
</dbReference>